<protein>
    <submittedName>
        <fullName evidence="3">Uncharacterized protein</fullName>
    </submittedName>
</protein>
<feature type="region of interest" description="Disordered" evidence="1">
    <location>
        <begin position="182"/>
        <end position="204"/>
    </location>
</feature>
<name>A0A8J2PWA0_9HEXA</name>
<dbReference type="EMBL" id="CAJVCH010531858">
    <property type="protein sequence ID" value="CAG7824160.1"/>
    <property type="molecule type" value="Genomic_DNA"/>
</dbReference>
<dbReference type="AlphaFoldDB" id="A0A8J2PWA0"/>
<evidence type="ECO:0000256" key="1">
    <source>
        <dbReference type="SAM" id="MobiDB-lite"/>
    </source>
</evidence>
<feature type="transmembrane region" description="Helical" evidence="2">
    <location>
        <begin position="70"/>
        <end position="91"/>
    </location>
</feature>
<evidence type="ECO:0000313" key="4">
    <source>
        <dbReference type="Proteomes" id="UP000708208"/>
    </source>
</evidence>
<keyword evidence="2" id="KW-1133">Transmembrane helix</keyword>
<feature type="transmembrane region" description="Helical" evidence="2">
    <location>
        <begin position="12"/>
        <end position="40"/>
    </location>
</feature>
<keyword evidence="2" id="KW-0472">Membrane</keyword>
<reference evidence="3" key="1">
    <citation type="submission" date="2021-06" db="EMBL/GenBank/DDBJ databases">
        <authorList>
            <person name="Hodson N. C."/>
            <person name="Mongue J. A."/>
            <person name="Jaron S. K."/>
        </authorList>
    </citation>
    <scope>NUCLEOTIDE SEQUENCE</scope>
</reference>
<proteinExistence type="predicted"/>
<feature type="transmembrane region" description="Helical" evidence="2">
    <location>
        <begin position="135"/>
        <end position="156"/>
    </location>
</feature>
<comment type="caution">
    <text evidence="3">The sequence shown here is derived from an EMBL/GenBank/DDBJ whole genome shotgun (WGS) entry which is preliminary data.</text>
</comment>
<evidence type="ECO:0000313" key="3">
    <source>
        <dbReference type="EMBL" id="CAG7824160.1"/>
    </source>
</evidence>
<keyword evidence="2" id="KW-0812">Transmembrane</keyword>
<dbReference type="PANTHER" id="PTHR36694">
    <property type="entry name" value="PASIFLORA 1, ISOFORM A-RELATED"/>
    <property type="match status" value="1"/>
</dbReference>
<keyword evidence="4" id="KW-1185">Reference proteome</keyword>
<feature type="transmembrane region" description="Helical" evidence="2">
    <location>
        <begin position="103"/>
        <end position="123"/>
    </location>
</feature>
<evidence type="ECO:0000256" key="2">
    <source>
        <dbReference type="SAM" id="Phobius"/>
    </source>
</evidence>
<gene>
    <name evidence="3" type="ORF">AFUS01_LOCUS34334</name>
</gene>
<organism evidence="3 4">
    <name type="scientific">Allacma fusca</name>
    <dbReference type="NCBI Taxonomy" id="39272"/>
    <lineage>
        <taxon>Eukaryota</taxon>
        <taxon>Metazoa</taxon>
        <taxon>Ecdysozoa</taxon>
        <taxon>Arthropoda</taxon>
        <taxon>Hexapoda</taxon>
        <taxon>Collembola</taxon>
        <taxon>Symphypleona</taxon>
        <taxon>Sminthuridae</taxon>
        <taxon>Allacma</taxon>
    </lineage>
</organism>
<sequence length="204" mass="24072">MAKKVCCCRIATWSMIIAWIKIIFHVVYIILLTLSLMGILGDENLRTNVRDNPGKYPEYYKVLEYAYEYLLFYLFCLMGYNILGLPLNIVLLRGALQRNERKLTIWMYYSLSSMIIMFPYVMFRLISKESITNSAIRLTMNYLFESFCLWGVWALLKEIKMEKEDPQCFTFSPTVMMINEAEENPRDPSPLPPRKDPFAEYNLT</sequence>
<accession>A0A8J2PWA0</accession>
<dbReference type="Proteomes" id="UP000708208">
    <property type="component" value="Unassembled WGS sequence"/>
</dbReference>
<dbReference type="PANTHER" id="PTHR36694:SF11">
    <property type="entry name" value="LP21121P-RELATED"/>
    <property type="match status" value="1"/>
</dbReference>